<organism evidence="7">
    <name type="scientific">Callorhinchus milii</name>
    <name type="common">Ghost shark</name>
    <dbReference type="NCBI Taxonomy" id="7868"/>
    <lineage>
        <taxon>Eukaryota</taxon>
        <taxon>Metazoa</taxon>
        <taxon>Chordata</taxon>
        <taxon>Craniata</taxon>
        <taxon>Vertebrata</taxon>
        <taxon>Chondrichthyes</taxon>
        <taxon>Holocephali</taxon>
        <taxon>Chimaeriformes</taxon>
        <taxon>Callorhinchidae</taxon>
        <taxon>Callorhinchus</taxon>
    </lineage>
</organism>
<dbReference type="PANTHER" id="PTHR28610">
    <property type="entry name" value="DRAXIN"/>
    <property type="match status" value="1"/>
</dbReference>
<dbReference type="GO" id="GO:0016055">
    <property type="term" value="P:Wnt signaling pathway"/>
    <property type="evidence" value="ECO:0007669"/>
    <property type="project" value="InterPro"/>
</dbReference>
<evidence type="ECO:0000256" key="3">
    <source>
        <dbReference type="ARBA" id="ARBA00022729"/>
    </source>
</evidence>
<evidence type="ECO:0000256" key="5">
    <source>
        <dbReference type="SAM" id="MobiDB-lite"/>
    </source>
</evidence>
<evidence type="ECO:0000256" key="1">
    <source>
        <dbReference type="ARBA" id="ARBA00022473"/>
    </source>
</evidence>
<proteinExistence type="evidence at transcript level"/>
<dbReference type="AlphaFoldDB" id="V9KYK2"/>
<evidence type="ECO:0000256" key="6">
    <source>
        <dbReference type="SAM" id="SignalP"/>
    </source>
</evidence>
<dbReference type="EMBL" id="JW870987">
    <property type="protein sequence ID" value="AFP03505.1"/>
    <property type="molecule type" value="mRNA"/>
</dbReference>
<accession>V9KYK2</accession>
<dbReference type="InterPro" id="IPR029094">
    <property type="entry name" value="Draxin"/>
</dbReference>
<feature type="signal peptide" evidence="6">
    <location>
        <begin position="1"/>
        <end position="25"/>
    </location>
</feature>
<feature type="compositionally biased region" description="Basic residues" evidence="5">
    <location>
        <begin position="129"/>
        <end position="148"/>
    </location>
</feature>
<feature type="region of interest" description="Disordered" evidence="5">
    <location>
        <begin position="29"/>
        <end position="101"/>
    </location>
</feature>
<feature type="compositionally biased region" description="Basic and acidic residues" evidence="5">
    <location>
        <begin position="92"/>
        <end position="101"/>
    </location>
</feature>
<reference evidence="7" key="1">
    <citation type="journal article" date="2014" name="Nature">
        <title>Elephant shark genome provides unique insights into gnathostome evolution.</title>
        <authorList>
            <consortium name="International Elephant Shark Genome Sequencing Consortium"/>
            <person name="Venkatesh B."/>
            <person name="Lee A.P."/>
            <person name="Ravi V."/>
            <person name="Maurya A.K."/>
            <person name="Lian M.M."/>
            <person name="Swann J.B."/>
            <person name="Ohta Y."/>
            <person name="Flajnik M.F."/>
            <person name="Sutoh Y."/>
            <person name="Kasahara M."/>
            <person name="Hoon S."/>
            <person name="Gangu V."/>
            <person name="Roy S.W."/>
            <person name="Irimia M."/>
            <person name="Korzh V."/>
            <person name="Kondrychyn I."/>
            <person name="Lim Z.W."/>
            <person name="Tay B.H."/>
            <person name="Tohari S."/>
            <person name="Kong K.W."/>
            <person name="Ho S."/>
            <person name="Lorente-Galdos B."/>
            <person name="Quilez J."/>
            <person name="Marques-Bonet T."/>
            <person name="Raney B.J."/>
            <person name="Ingham P.W."/>
            <person name="Tay A."/>
            <person name="Hillier L.W."/>
            <person name="Minx P."/>
            <person name="Boehm T."/>
            <person name="Wilson R.K."/>
            <person name="Brenner S."/>
            <person name="Warren W.C."/>
        </authorList>
    </citation>
    <scope>NUCLEOTIDE SEQUENCE</scope>
    <source>
        <tissue evidence="7">Brain</tissue>
    </source>
</reference>
<evidence type="ECO:0000256" key="2">
    <source>
        <dbReference type="ARBA" id="ARBA00022525"/>
    </source>
</evidence>
<dbReference type="GO" id="GO:0007411">
    <property type="term" value="P:axon guidance"/>
    <property type="evidence" value="ECO:0007669"/>
    <property type="project" value="InterPro"/>
</dbReference>
<keyword evidence="1" id="KW-0217">Developmental protein</keyword>
<keyword evidence="4" id="KW-0325">Glycoprotein</keyword>
<keyword evidence="2" id="KW-0964">Secreted</keyword>
<dbReference type="Pfam" id="PF15550">
    <property type="entry name" value="Draxin"/>
    <property type="match status" value="1"/>
</dbReference>
<feature type="region of interest" description="Disordered" evidence="5">
    <location>
        <begin position="120"/>
        <end position="148"/>
    </location>
</feature>
<keyword evidence="3 6" id="KW-0732">Signal</keyword>
<name>V9KYK2_CALMI</name>
<protein>
    <submittedName>
        <fullName evidence="7">Draxin-like protein</fullName>
    </submittedName>
</protein>
<feature type="compositionally biased region" description="Basic residues" evidence="5">
    <location>
        <begin position="52"/>
        <end position="68"/>
    </location>
</feature>
<feature type="chain" id="PRO_5004778458" evidence="6">
    <location>
        <begin position="26"/>
        <end position="348"/>
    </location>
</feature>
<evidence type="ECO:0000313" key="7">
    <source>
        <dbReference type="EMBL" id="AFP03505.1"/>
    </source>
</evidence>
<evidence type="ECO:0000256" key="4">
    <source>
        <dbReference type="ARBA" id="ARBA00023180"/>
    </source>
</evidence>
<dbReference type="PANTHER" id="PTHR28610:SF1">
    <property type="entry name" value="DRAXIN"/>
    <property type="match status" value="1"/>
</dbReference>
<dbReference type="GO" id="GO:0005576">
    <property type="term" value="C:extracellular region"/>
    <property type="evidence" value="ECO:0007669"/>
    <property type="project" value="InterPro"/>
</dbReference>
<sequence length="348" mass="39307">MAHWHLLSPFLLFLLTFDAISQVRAFEAGTRGKKSTAKPPTSSSNNLQRAEHSHKHGAQRKDKVRRLVTRVLEAGGPEEESAGLASLTPVRVEMDSRERPAGLRGERTEMYPRFFPQELNYPIEQPGTKGKKHREKKGSRRERARHKGAGKFPDAELIPFFKDVEIFQDWPQSTASDQPSTTAVPPSIPMVTTTLVTTITTEEVPVAPPVGKRKQVAGWRVREVNPTLDMTLFDWTDYEDLKPESWPAAKKEKRRSKNMSYGNLTSVAGVEPCDHHLDCLSGSCCDLRQHICKPHNRGLNNKCYDDCMCAEGLRCYAKFHRNRRVTRRRGRCVEPDSANGDQGSFITV</sequence>